<comment type="subcellular location">
    <subcellularLocation>
        <location evidence="1">Mitochondrion inner membrane</location>
    </subcellularLocation>
</comment>
<name>A0ABR0Q2K7_GOSAR</name>
<keyword evidence="12" id="KW-1185">Reference proteome</keyword>
<dbReference type="PANTHER" id="PTHR48082:SF2">
    <property type="entry name" value="ATP SYNTHASE SUBUNIT ALPHA, MITOCHONDRIAL"/>
    <property type="match status" value="1"/>
</dbReference>
<gene>
    <name evidence="11" type="ORF">PVK06_017381</name>
</gene>
<evidence type="ECO:0000256" key="7">
    <source>
        <dbReference type="ARBA" id="ARBA00023065"/>
    </source>
</evidence>
<dbReference type="Proteomes" id="UP001358586">
    <property type="component" value="Chromosome 5"/>
</dbReference>
<evidence type="ECO:0000256" key="5">
    <source>
        <dbReference type="ARBA" id="ARBA00022448"/>
    </source>
</evidence>
<evidence type="ECO:0000256" key="2">
    <source>
        <dbReference type="ARBA" id="ARBA00008936"/>
    </source>
</evidence>
<evidence type="ECO:0000256" key="1">
    <source>
        <dbReference type="ARBA" id="ARBA00004273"/>
    </source>
</evidence>
<protein>
    <recommendedName>
        <fullName evidence="4">ATP synthase subunit alpha, mitochondrial</fullName>
    </recommendedName>
</protein>
<evidence type="ECO:0000313" key="12">
    <source>
        <dbReference type="Proteomes" id="UP001358586"/>
    </source>
</evidence>
<evidence type="ECO:0000256" key="8">
    <source>
        <dbReference type="SAM" id="Phobius"/>
    </source>
</evidence>
<sequence>MSLLLHRPPGREAFPGDVFYLHSRLLEKAAKRSDQTGAGSLTALPVIETQAGDVSAYIPTNVIPITDGQIYSETELFYRGIRPAINVGLSVSRVGSAAQLKAMKQVYGSLKLELAQYREVAALAQFGSDLDAATQALLNRGARLTEVPKQPQYSPLPIEKQILVIYAAIKKKFPSFWFLGVLHFFKVFLFIIRIIILIFWLCSIGGDLVVFCDGVGGVDGPPSPPVVRIPTEPMGALEFYPAPPDIPVLDQPLLPTSQREHELYRRFLVNSLGQDPSLERISETVRVQGLIERHIEAALVHSGFSPENIIRNRHLIRGFVFYDHGRALSLRTYRAYLNEIARLGTRDTRPYQRLVNAIRSYQNVVKEVGLKPAIKLAKTALPRRERVAFAKKALRAYLFVALSKLGDLRSSSLSRAVSGTPSTESTKQSEYSYGALLFRRVILIHVANVPVFKQELGGSFDLALVRHEVEHAPLRPMETNLSVQILPWSEGEPMNFKQGTKLGGKARFFINDAALPLLYVLAFLLLAWFDGIESIVDTHKTEEKEGITSSLNDSGAIL</sequence>
<evidence type="ECO:0000256" key="3">
    <source>
        <dbReference type="ARBA" id="ARBA00011648"/>
    </source>
</evidence>
<dbReference type="InterPro" id="IPR038376">
    <property type="entry name" value="ATP_synth_asu_C_sf"/>
</dbReference>
<feature type="transmembrane region" description="Helical" evidence="8">
    <location>
        <begin position="508"/>
        <end position="529"/>
    </location>
</feature>
<dbReference type="Gene3D" id="3.40.50.300">
    <property type="entry name" value="P-loop containing nucleotide triphosphate hydrolases"/>
    <property type="match status" value="1"/>
</dbReference>
<dbReference type="Gene3D" id="1.20.150.20">
    <property type="entry name" value="ATP synthase alpha/beta chain, C-terminal domain"/>
    <property type="match status" value="1"/>
</dbReference>
<evidence type="ECO:0000256" key="4">
    <source>
        <dbReference type="ARBA" id="ARBA00016087"/>
    </source>
</evidence>
<dbReference type="Pfam" id="PF00306">
    <property type="entry name" value="ATP-synt_ab_C"/>
    <property type="match status" value="1"/>
</dbReference>
<evidence type="ECO:0000256" key="6">
    <source>
        <dbReference type="ARBA" id="ARBA00022781"/>
    </source>
</evidence>
<dbReference type="PANTHER" id="PTHR48082">
    <property type="entry name" value="ATP SYNTHASE SUBUNIT ALPHA, MITOCHONDRIAL"/>
    <property type="match status" value="1"/>
</dbReference>
<keyword evidence="8" id="KW-0472">Membrane</keyword>
<comment type="subunit">
    <text evidence="3">F-type ATPases have 2 components, CF(1) - the catalytic core - and CF(0) - the membrane proton channel. CF(1) has five subunits: alpha(3), beta(3), gamma(1), delta(1), epsilon(1). CF(0) has three main subunits: a, b and c.</text>
</comment>
<dbReference type="InterPro" id="IPR000194">
    <property type="entry name" value="ATPase_F1/V1/A1_a/bsu_nucl-bd"/>
</dbReference>
<keyword evidence="5" id="KW-0813">Transport</keyword>
<dbReference type="SUPFAM" id="SSF52540">
    <property type="entry name" value="P-loop containing nucleoside triphosphate hydrolases"/>
    <property type="match status" value="1"/>
</dbReference>
<feature type="transmembrane region" description="Helical" evidence="8">
    <location>
        <begin position="176"/>
        <end position="201"/>
    </location>
</feature>
<dbReference type="InterPro" id="IPR005294">
    <property type="entry name" value="ATP_synth_F1_asu"/>
</dbReference>
<accession>A0ABR0Q2K7</accession>
<proteinExistence type="inferred from homology"/>
<keyword evidence="8" id="KW-0812">Transmembrane</keyword>
<feature type="domain" description="ATPase F1/V1/A1 complex alpha/beta subunit nucleotide-binding" evidence="9">
    <location>
        <begin position="1"/>
        <end position="92"/>
    </location>
</feature>
<comment type="similarity">
    <text evidence="2">Belongs to the ATPase alpha/beta chains family.</text>
</comment>
<dbReference type="EMBL" id="JARKNE010000005">
    <property type="protein sequence ID" value="KAK5833535.1"/>
    <property type="molecule type" value="Genomic_DNA"/>
</dbReference>
<organism evidence="11 12">
    <name type="scientific">Gossypium arboreum</name>
    <name type="common">Tree cotton</name>
    <name type="synonym">Gossypium nanking</name>
    <dbReference type="NCBI Taxonomy" id="29729"/>
    <lineage>
        <taxon>Eukaryota</taxon>
        <taxon>Viridiplantae</taxon>
        <taxon>Streptophyta</taxon>
        <taxon>Embryophyta</taxon>
        <taxon>Tracheophyta</taxon>
        <taxon>Spermatophyta</taxon>
        <taxon>Magnoliopsida</taxon>
        <taxon>eudicotyledons</taxon>
        <taxon>Gunneridae</taxon>
        <taxon>Pentapetalae</taxon>
        <taxon>rosids</taxon>
        <taxon>malvids</taxon>
        <taxon>Malvales</taxon>
        <taxon>Malvaceae</taxon>
        <taxon>Malvoideae</taxon>
        <taxon>Gossypium</taxon>
    </lineage>
</organism>
<dbReference type="Pfam" id="PF00006">
    <property type="entry name" value="ATP-synt_ab"/>
    <property type="match status" value="1"/>
</dbReference>
<dbReference type="SUPFAM" id="SSF47917">
    <property type="entry name" value="C-terminal domain of alpha and beta subunits of F1 ATP synthase"/>
    <property type="match status" value="1"/>
</dbReference>
<keyword evidence="6" id="KW-0375">Hydrogen ion transport</keyword>
<evidence type="ECO:0000313" key="11">
    <source>
        <dbReference type="EMBL" id="KAK5833535.1"/>
    </source>
</evidence>
<dbReference type="InterPro" id="IPR020003">
    <property type="entry name" value="ATPase_a/bsu_AS"/>
</dbReference>
<keyword evidence="8" id="KW-1133">Transmembrane helix</keyword>
<dbReference type="InterPro" id="IPR027417">
    <property type="entry name" value="P-loop_NTPase"/>
</dbReference>
<feature type="domain" description="ATP synthase alpha subunit C-terminal" evidence="10">
    <location>
        <begin position="99"/>
        <end position="173"/>
    </location>
</feature>
<dbReference type="InterPro" id="IPR000793">
    <property type="entry name" value="ATP_synth_asu_C"/>
</dbReference>
<comment type="caution">
    <text evidence="11">The sequence shown here is derived from an EMBL/GenBank/DDBJ whole genome shotgun (WGS) entry which is preliminary data.</text>
</comment>
<keyword evidence="7" id="KW-0406">Ion transport</keyword>
<dbReference type="CDD" id="cd18113">
    <property type="entry name" value="ATP-synt_F1_alpha_C"/>
    <property type="match status" value="1"/>
</dbReference>
<evidence type="ECO:0000259" key="9">
    <source>
        <dbReference type="Pfam" id="PF00006"/>
    </source>
</evidence>
<reference evidence="11 12" key="1">
    <citation type="submission" date="2023-03" db="EMBL/GenBank/DDBJ databases">
        <title>WGS of Gossypium arboreum.</title>
        <authorList>
            <person name="Yu D."/>
        </authorList>
    </citation>
    <scope>NUCLEOTIDE SEQUENCE [LARGE SCALE GENOMIC DNA]</scope>
    <source>
        <tissue evidence="11">Leaf</tissue>
    </source>
</reference>
<evidence type="ECO:0000259" key="10">
    <source>
        <dbReference type="Pfam" id="PF00306"/>
    </source>
</evidence>
<dbReference type="PROSITE" id="PS00152">
    <property type="entry name" value="ATPASE_ALPHA_BETA"/>
    <property type="match status" value="1"/>
</dbReference>